<reference evidence="1 2" key="1">
    <citation type="submission" date="2023-03" db="EMBL/GenBank/DDBJ databases">
        <title>High-quality genome of Scylla paramamosain provides insights in environmental adaptation.</title>
        <authorList>
            <person name="Zhang L."/>
        </authorList>
    </citation>
    <scope>NUCLEOTIDE SEQUENCE [LARGE SCALE GENOMIC DNA]</scope>
    <source>
        <strain evidence="1">LZ_2023a</strain>
        <tissue evidence="1">Muscle</tissue>
    </source>
</reference>
<comment type="caution">
    <text evidence="1">The sequence shown here is derived from an EMBL/GenBank/DDBJ whole genome shotgun (WGS) entry which is preliminary data.</text>
</comment>
<evidence type="ECO:0000313" key="1">
    <source>
        <dbReference type="EMBL" id="KAK8404955.1"/>
    </source>
</evidence>
<gene>
    <name evidence="1" type="ORF">O3P69_001504</name>
</gene>
<dbReference type="EMBL" id="JARAKH010000003">
    <property type="protein sequence ID" value="KAK8404955.1"/>
    <property type="molecule type" value="Genomic_DNA"/>
</dbReference>
<sequence>MFPNSTVIAPIPECFTSRLDHILQCMPDNTFDEDAESLYLTPLQAVQANRLLQLLQAVAKVSNALRRGGIRIAHDTTSTAARARRRSIKIASCRDTSVSHPAELVKRESQVHSPSTVNMPDPCCNGETLLISCHKPNFRYHIFIYFNFKCRIFIMFLKVSWYLCMTESTAGNRER</sequence>
<keyword evidence="2" id="KW-1185">Reference proteome</keyword>
<name>A0AAW0V271_SCYPA</name>
<protein>
    <submittedName>
        <fullName evidence="1">Uncharacterized protein</fullName>
    </submittedName>
</protein>
<accession>A0AAW0V271</accession>
<evidence type="ECO:0000313" key="2">
    <source>
        <dbReference type="Proteomes" id="UP001487740"/>
    </source>
</evidence>
<dbReference type="AlphaFoldDB" id="A0AAW0V271"/>
<proteinExistence type="predicted"/>
<organism evidence="1 2">
    <name type="scientific">Scylla paramamosain</name>
    <name type="common">Mud crab</name>
    <dbReference type="NCBI Taxonomy" id="85552"/>
    <lineage>
        <taxon>Eukaryota</taxon>
        <taxon>Metazoa</taxon>
        <taxon>Ecdysozoa</taxon>
        <taxon>Arthropoda</taxon>
        <taxon>Crustacea</taxon>
        <taxon>Multicrustacea</taxon>
        <taxon>Malacostraca</taxon>
        <taxon>Eumalacostraca</taxon>
        <taxon>Eucarida</taxon>
        <taxon>Decapoda</taxon>
        <taxon>Pleocyemata</taxon>
        <taxon>Brachyura</taxon>
        <taxon>Eubrachyura</taxon>
        <taxon>Portunoidea</taxon>
        <taxon>Portunidae</taxon>
        <taxon>Portuninae</taxon>
        <taxon>Scylla</taxon>
    </lineage>
</organism>
<dbReference type="Proteomes" id="UP001487740">
    <property type="component" value="Unassembled WGS sequence"/>
</dbReference>